<sequence length="265" mass="29815">MLLQGPAVIVRVESVHVAIGRFQFINVRAEEPTMVARLPQQVLLLLVLGRSELTFEYNHRPPIIEIREAINFIKTREGASARAATFPATQQSTSVRKLPVRMAGSVNALRGTSVPALLSPRMDEPPTKRAVEYTPPRKSCAVEISLRLQSPSSFASSSNKLSDINSSKSNANKARAYLKQATSIVTLSDERIKRLQKYFFRPFGCSFERNTPGIQPTPVPNSLRPCPYNRIPPVRLNVTKTRREFHYTLGYRASREGEERQKRKA</sequence>
<dbReference type="EMBL" id="KQ434878">
    <property type="protein sequence ID" value="KZC09874.1"/>
    <property type="molecule type" value="Genomic_DNA"/>
</dbReference>
<gene>
    <name evidence="1" type="ORF">WN55_00520</name>
</gene>
<protein>
    <submittedName>
        <fullName evidence="1">Uncharacterized protein</fullName>
    </submittedName>
</protein>
<evidence type="ECO:0000313" key="1">
    <source>
        <dbReference type="EMBL" id="KZC09874.1"/>
    </source>
</evidence>
<evidence type="ECO:0000313" key="2">
    <source>
        <dbReference type="Proteomes" id="UP000076502"/>
    </source>
</evidence>
<proteinExistence type="predicted"/>
<dbReference type="AlphaFoldDB" id="A0A154PEL9"/>
<reference evidence="1 2" key="1">
    <citation type="submission" date="2015-07" db="EMBL/GenBank/DDBJ databases">
        <title>The genome of Dufourea novaeangliae.</title>
        <authorList>
            <person name="Pan H."/>
            <person name="Kapheim K."/>
        </authorList>
    </citation>
    <scope>NUCLEOTIDE SEQUENCE [LARGE SCALE GENOMIC DNA]</scope>
    <source>
        <strain evidence="1">0120121106</strain>
        <tissue evidence="1">Whole body</tissue>
    </source>
</reference>
<keyword evidence="2" id="KW-1185">Reference proteome</keyword>
<accession>A0A154PEL9</accession>
<organism evidence="1 2">
    <name type="scientific">Dufourea novaeangliae</name>
    <name type="common">Sweat bee</name>
    <dbReference type="NCBI Taxonomy" id="178035"/>
    <lineage>
        <taxon>Eukaryota</taxon>
        <taxon>Metazoa</taxon>
        <taxon>Ecdysozoa</taxon>
        <taxon>Arthropoda</taxon>
        <taxon>Hexapoda</taxon>
        <taxon>Insecta</taxon>
        <taxon>Pterygota</taxon>
        <taxon>Neoptera</taxon>
        <taxon>Endopterygota</taxon>
        <taxon>Hymenoptera</taxon>
        <taxon>Apocrita</taxon>
        <taxon>Aculeata</taxon>
        <taxon>Apoidea</taxon>
        <taxon>Anthophila</taxon>
        <taxon>Halictidae</taxon>
        <taxon>Rophitinae</taxon>
        <taxon>Dufourea</taxon>
    </lineage>
</organism>
<name>A0A154PEL9_DUFNO</name>
<dbReference type="Proteomes" id="UP000076502">
    <property type="component" value="Unassembled WGS sequence"/>
</dbReference>